<name>A0ABS9IPX3_9ACTN</name>
<gene>
    <name evidence="2" type="ORF">L5G33_03895</name>
</gene>
<proteinExistence type="predicted"/>
<dbReference type="InterPro" id="IPR000835">
    <property type="entry name" value="HTH_MarR-typ"/>
</dbReference>
<dbReference type="InterPro" id="IPR039422">
    <property type="entry name" value="MarR/SlyA-like"/>
</dbReference>
<dbReference type="PROSITE" id="PS50995">
    <property type="entry name" value="HTH_MARR_2"/>
    <property type="match status" value="1"/>
</dbReference>
<dbReference type="PANTHER" id="PTHR33164:SF104">
    <property type="entry name" value="TRANSCRIPTIONAL REGULATORY PROTEIN"/>
    <property type="match status" value="1"/>
</dbReference>
<evidence type="ECO:0000313" key="3">
    <source>
        <dbReference type="Proteomes" id="UP001200110"/>
    </source>
</evidence>
<dbReference type="InterPro" id="IPR036388">
    <property type="entry name" value="WH-like_DNA-bd_sf"/>
</dbReference>
<organism evidence="2 3">
    <name type="scientific">Gordonia liuliyuniae</name>
    <dbReference type="NCBI Taxonomy" id="2911517"/>
    <lineage>
        <taxon>Bacteria</taxon>
        <taxon>Bacillati</taxon>
        <taxon>Actinomycetota</taxon>
        <taxon>Actinomycetes</taxon>
        <taxon>Mycobacteriales</taxon>
        <taxon>Gordoniaceae</taxon>
        <taxon>Gordonia</taxon>
    </lineage>
</organism>
<evidence type="ECO:0000259" key="1">
    <source>
        <dbReference type="PROSITE" id="PS50995"/>
    </source>
</evidence>
<dbReference type="EMBL" id="JAKKOR010000002">
    <property type="protein sequence ID" value="MCF8587609.1"/>
    <property type="molecule type" value="Genomic_DNA"/>
</dbReference>
<evidence type="ECO:0000313" key="2">
    <source>
        <dbReference type="EMBL" id="MCF8587609.1"/>
    </source>
</evidence>
<dbReference type="InterPro" id="IPR036390">
    <property type="entry name" value="WH_DNA-bd_sf"/>
</dbReference>
<keyword evidence="3" id="KW-1185">Reference proteome</keyword>
<sequence>MTDHIAASDGVDDAVRQWRSERPGLDVSALEVFGRLHRAYLQYQSSLSNLFAEYDLNMASFDVLAALRRSGAPYRMTSGQLAKTTLVTTGGVTLRVDRLEKAGFVERKRDPEDRRVVYACLTTSGMRLIDEAAEAHFANEQRLLAGLPPDEQSQLADLLRKLSASMSDSAAPDMEKDSA</sequence>
<dbReference type="PRINTS" id="PR00598">
    <property type="entry name" value="HTHMARR"/>
</dbReference>
<dbReference type="PANTHER" id="PTHR33164">
    <property type="entry name" value="TRANSCRIPTIONAL REGULATOR, MARR FAMILY"/>
    <property type="match status" value="1"/>
</dbReference>
<dbReference type="SMART" id="SM00347">
    <property type="entry name" value="HTH_MARR"/>
    <property type="match status" value="1"/>
</dbReference>
<feature type="domain" description="HTH marR-type" evidence="1">
    <location>
        <begin position="29"/>
        <end position="164"/>
    </location>
</feature>
<dbReference type="SUPFAM" id="SSF46785">
    <property type="entry name" value="Winged helix' DNA-binding domain"/>
    <property type="match status" value="1"/>
</dbReference>
<comment type="caution">
    <text evidence="2">The sequence shown here is derived from an EMBL/GenBank/DDBJ whole genome shotgun (WGS) entry which is preliminary data.</text>
</comment>
<protein>
    <submittedName>
        <fullName evidence="2">MarR family transcriptional regulator</fullName>
    </submittedName>
</protein>
<dbReference type="Gene3D" id="1.10.10.10">
    <property type="entry name" value="Winged helix-like DNA-binding domain superfamily/Winged helix DNA-binding domain"/>
    <property type="match status" value="1"/>
</dbReference>
<reference evidence="2 3" key="1">
    <citation type="submission" date="2022-01" db="EMBL/GenBank/DDBJ databases">
        <authorList>
            <person name="Huang Y."/>
        </authorList>
    </citation>
    <scope>NUCLEOTIDE SEQUENCE [LARGE SCALE GENOMIC DNA]</scope>
    <source>
        <strain evidence="2 3">HY366</strain>
    </source>
</reference>
<accession>A0ABS9IPX3</accession>
<dbReference type="Pfam" id="PF12802">
    <property type="entry name" value="MarR_2"/>
    <property type="match status" value="1"/>
</dbReference>
<dbReference type="RefSeq" id="WP_236996838.1">
    <property type="nucleotide sequence ID" value="NZ_JAKKOR010000002.1"/>
</dbReference>
<dbReference type="Proteomes" id="UP001200110">
    <property type="component" value="Unassembled WGS sequence"/>
</dbReference>